<dbReference type="InterPro" id="IPR050832">
    <property type="entry name" value="Bact_Acetyltransf"/>
</dbReference>
<name>A0ABT9TXE6_PAEHA</name>
<dbReference type="Pfam" id="PF00583">
    <property type="entry name" value="Acetyltransf_1"/>
    <property type="match status" value="2"/>
</dbReference>
<organism evidence="4 5">
    <name type="scientific">Paenibacillus harenae</name>
    <dbReference type="NCBI Taxonomy" id="306543"/>
    <lineage>
        <taxon>Bacteria</taxon>
        <taxon>Bacillati</taxon>
        <taxon>Bacillota</taxon>
        <taxon>Bacilli</taxon>
        <taxon>Bacillales</taxon>
        <taxon>Paenibacillaceae</taxon>
        <taxon>Paenibacillus</taxon>
    </lineage>
</organism>
<evidence type="ECO:0000256" key="2">
    <source>
        <dbReference type="ARBA" id="ARBA00023315"/>
    </source>
</evidence>
<evidence type="ECO:0000313" key="5">
    <source>
        <dbReference type="Proteomes" id="UP001229346"/>
    </source>
</evidence>
<protein>
    <submittedName>
        <fullName evidence="4">GNAT superfamily N-acetyltransferase</fullName>
    </submittedName>
</protein>
<dbReference type="EMBL" id="JAUSSU010000001">
    <property type="protein sequence ID" value="MDQ0110709.1"/>
    <property type="molecule type" value="Genomic_DNA"/>
</dbReference>
<dbReference type="PANTHER" id="PTHR43877:SF6">
    <property type="entry name" value="GCN5-RELATED N-ACETYLTRANSFERASE"/>
    <property type="match status" value="1"/>
</dbReference>
<evidence type="ECO:0000313" key="4">
    <source>
        <dbReference type="EMBL" id="MDQ0110709.1"/>
    </source>
</evidence>
<dbReference type="InterPro" id="IPR000182">
    <property type="entry name" value="GNAT_dom"/>
</dbReference>
<evidence type="ECO:0000256" key="1">
    <source>
        <dbReference type="ARBA" id="ARBA00022679"/>
    </source>
</evidence>
<proteinExistence type="predicted"/>
<keyword evidence="1" id="KW-0808">Transferase</keyword>
<dbReference type="PROSITE" id="PS51186">
    <property type="entry name" value="GNAT"/>
    <property type="match status" value="2"/>
</dbReference>
<evidence type="ECO:0000259" key="3">
    <source>
        <dbReference type="PROSITE" id="PS51186"/>
    </source>
</evidence>
<dbReference type="SUPFAM" id="SSF55729">
    <property type="entry name" value="Acyl-CoA N-acyltransferases (Nat)"/>
    <property type="match status" value="2"/>
</dbReference>
<dbReference type="PANTHER" id="PTHR43877">
    <property type="entry name" value="AMINOALKYLPHOSPHONATE N-ACETYLTRANSFERASE-RELATED-RELATED"/>
    <property type="match status" value="1"/>
</dbReference>
<gene>
    <name evidence="4" type="ORF">J2T15_000125</name>
</gene>
<sequence>MTIKVRKMIVPEDYEAIAVIMTGHYSEEVTVEKMREEDEIIPLEGSLGRDEEGRLIGHDRLRLIALSKDGCIVGYAHAWRAPWSPPGVLFEQIIVDRKERKSGAGSALYEALIEYSTGVGAGKIVADVRDDDPESVRFACARGFAEGRHLFESVIELESDRDADQGTQVDFGFADAQLGEIRLLSLADLSGEETEIEIYNLYFATHADIPGFEGEFMWYSEWRKRTVDRDDFDRSLLLVAMVGETIVGAVELRTFETTQSVYNEFTCVAPVYRGRGIAMALKKLSIDIARKRGFRYIRTNNDSLNGPMLAINRKLGYKPVPGYFQMVSVLPDPL</sequence>
<reference evidence="4 5" key="1">
    <citation type="submission" date="2023-07" db="EMBL/GenBank/DDBJ databases">
        <title>Sorghum-associated microbial communities from plants grown in Nebraska, USA.</title>
        <authorList>
            <person name="Schachtman D."/>
        </authorList>
    </citation>
    <scope>NUCLEOTIDE SEQUENCE [LARGE SCALE GENOMIC DNA]</scope>
    <source>
        <strain evidence="4 5">CC482</strain>
    </source>
</reference>
<keyword evidence="5" id="KW-1185">Reference proteome</keyword>
<dbReference type="CDD" id="cd04301">
    <property type="entry name" value="NAT_SF"/>
    <property type="match status" value="2"/>
</dbReference>
<feature type="domain" description="N-acetyltransferase" evidence="3">
    <location>
        <begin position="199"/>
        <end position="334"/>
    </location>
</feature>
<dbReference type="Proteomes" id="UP001229346">
    <property type="component" value="Unassembled WGS sequence"/>
</dbReference>
<dbReference type="Gene3D" id="3.40.630.30">
    <property type="match status" value="1"/>
</dbReference>
<accession>A0ABT9TXE6</accession>
<dbReference type="RefSeq" id="WP_307200025.1">
    <property type="nucleotide sequence ID" value="NZ_JAUSSU010000001.1"/>
</dbReference>
<feature type="domain" description="N-acetyltransferase" evidence="3">
    <location>
        <begin position="3"/>
        <end position="162"/>
    </location>
</feature>
<keyword evidence="2" id="KW-0012">Acyltransferase</keyword>
<dbReference type="InterPro" id="IPR016181">
    <property type="entry name" value="Acyl_CoA_acyltransferase"/>
</dbReference>
<comment type="caution">
    <text evidence="4">The sequence shown here is derived from an EMBL/GenBank/DDBJ whole genome shotgun (WGS) entry which is preliminary data.</text>
</comment>